<proteinExistence type="predicted"/>
<name>A0A8K0QT33_9PLEO</name>
<keyword evidence="1" id="KW-0175">Coiled coil</keyword>
<accession>A0A8K0QT33</accession>
<feature type="coiled-coil region" evidence="1">
    <location>
        <begin position="58"/>
        <end position="108"/>
    </location>
</feature>
<feature type="region of interest" description="Disordered" evidence="2">
    <location>
        <begin position="260"/>
        <end position="301"/>
    </location>
</feature>
<organism evidence="3 4">
    <name type="scientific">Paraphoma chrysanthemicola</name>
    <dbReference type="NCBI Taxonomy" id="798071"/>
    <lineage>
        <taxon>Eukaryota</taxon>
        <taxon>Fungi</taxon>
        <taxon>Dikarya</taxon>
        <taxon>Ascomycota</taxon>
        <taxon>Pezizomycotina</taxon>
        <taxon>Dothideomycetes</taxon>
        <taxon>Pleosporomycetidae</taxon>
        <taxon>Pleosporales</taxon>
        <taxon>Pleosporineae</taxon>
        <taxon>Phaeosphaeriaceae</taxon>
        <taxon>Paraphoma</taxon>
    </lineage>
</organism>
<feature type="region of interest" description="Disordered" evidence="2">
    <location>
        <begin position="1"/>
        <end position="22"/>
    </location>
</feature>
<evidence type="ECO:0000313" key="3">
    <source>
        <dbReference type="EMBL" id="KAH7070796.1"/>
    </source>
</evidence>
<dbReference type="OrthoDB" id="10625538at2759"/>
<reference evidence="3" key="1">
    <citation type="journal article" date="2021" name="Nat. Commun.">
        <title>Genetic determinants of endophytism in the Arabidopsis root mycobiome.</title>
        <authorList>
            <person name="Mesny F."/>
            <person name="Miyauchi S."/>
            <person name="Thiergart T."/>
            <person name="Pickel B."/>
            <person name="Atanasova L."/>
            <person name="Karlsson M."/>
            <person name="Huettel B."/>
            <person name="Barry K.W."/>
            <person name="Haridas S."/>
            <person name="Chen C."/>
            <person name="Bauer D."/>
            <person name="Andreopoulos W."/>
            <person name="Pangilinan J."/>
            <person name="LaButti K."/>
            <person name="Riley R."/>
            <person name="Lipzen A."/>
            <person name="Clum A."/>
            <person name="Drula E."/>
            <person name="Henrissat B."/>
            <person name="Kohler A."/>
            <person name="Grigoriev I.V."/>
            <person name="Martin F.M."/>
            <person name="Hacquard S."/>
        </authorList>
    </citation>
    <scope>NUCLEOTIDE SEQUENCE</scope>
    <source>
        <strain evidence="3">MPI-SDFR-AT-0120</strain>
    </source>
</reference>
<keyword evidence="4" id="KW-1185">Reference proteome</keyword>
<dbReference type="EMBL" id="JAGMVJ010000026">
    <property type="protein sequence ID" value="KAH7070796.1"/>
    <property type="molecule type" value="Genomic_DNA"/>
</dbReference>
<evidence type="ECO:0000256" key="2">
    <source>
        <dbReference type="SAM" id="MobiDB-lite"/>
    </source>
</evidence>
<feature type="compositionally biased region" description="Basic and acidic residues" evidence="2">
    <location>
        <begin position="200"/>
        <end position="210"/>
    </location>
</feature>
<dbReference type="AlphaFoldDB" id="A0A8K0QT33"/>
<gene>
    <name evidence="3" type="ORF">FB567DRAFT_612762</name>
</gene>
<sequence>MVASKSLETPCRRRYNPPAPTIQPRRIATKLSMSAEQDLDDLHDALVSHFTEEYEKFLENAEGRERDLIRLKDAEKQEALAQLKREHADEMKRTIVDLQLQHRTTEAESFARIGRQKDEEREEVVKTLEQQHTEQAKQEAVQYAQMIREIRDEIITKCGKKMGKLLKETQEERDRKNAEDIADLRQQHEAKQAEAVAEIERKKDKEKEEALVQQKHKEKREAAKELKRKHTKDMEQVRINMENCLAEKRAKAVAQVVRKKDKQRKEAMEQLRREHAKDTKASDSLAQVKDAHELDLVANLD</sequence>
<feature type="compositionally biased region" description="Basic and acidic residues" evidence="2">
    <location>
        <begin position="263"/>
        <end position="281"/>
    </location>
</feature>
<dbReference type="Proteomes" id="UP000813461">
    <property type="component" value="Unassembled WGS sequence"/>
</dbReference>
<feature type="region of interest" description="Disordered" evidence="2">
    <location>
        <begin position="200"/>
        <end position="234"/>
    </location>
</feature>
<protein>
    <submittedName>
        <fullName evidence="3">Uncharacterized protein</fullName>
    </submittedName>
</protein>
<evidence type="ECO:0000313" key="4">
    <source>
        <dbReference type="Proteomes" id="UP000813461"/>
    </source>
</evidence>
<evidence type="ECO:0000256" key="1">
    <source>
        <dbReference type="SAM" id="Coils"/>
    </source>
</evidence>
<comment type="caution">
    <text evidence="3">The sequence shown here is derived from an EMBL/GenBank/DDBJ whole genome shotgun (WGS) entry which is preliminary data.</text>
</comment>